<proteinExistence type="predicted"/>
<keyword evidence="2 5" id="KW-0238">DNA-binding</keyword>
<dbReference type="SUPFAM" id="SSF46785">
    <property type="entry name" value="Winged helix' DNA-binding domain"/>
    <property type="match status" value="1"/>
</dbReference>
<accession>A0A1M6JNX9</accession>
<evidence type="ECO:0000256" key="1">
    <source>
        <dbReference type="ARBA" id="ARBA00023015"/>
    </source>
</evidence>
<name>A0A1M6JNX9_9FIRM</name>
<keyword evidence="1" id="KW-0805">Transcription regulation</keyword>
<reference evidence="5 6" key="1">
    <citation type="submission" date="2016-11" db="EMBL/GenBank/DDBJ databases">
        <authorList>
            <person name="Jaros S."/>
            <person name="Januszkiewicz K."/>
            <person name="Wedrychowicz H."/>
        </authorList>
    </citation>
    <scope>NUCLEOTIDE SEQUENCE [LARGE SCALE GENOMIC DNA]</scope>
    <source>
        <strain evidence="5 6">DSM 17477</strain>
    </source>
</reference>
<dbReference type="GO" id="GO:0003677">
    <property type="term" value="F:DNA binding"/>
    <property type="evidence" value="ECO:0007669"/>
    <property type="project" value="UniProtKB-KW"/>
</dbReference>
<keyword evidence="3" id="KW-0804">Transcription</keyword>
<dbReference type="OrthoDB" id="795750at2"/>
<dbReference type="Pfam" id="PF12802">
    <property type="entry name" value="MarR_2"/>
    <property type="match status" value="1"/>
</dbReference>
<dbReference type="PRINTS" id="PR00598">
    <property type="entry name" value="HTHMARR"/>
</dbReference>
<evidence type="ECO:0000256" key="3">
    <source>
        <dbReference type="ARBA" id="ARBA00023163"/>
    </source>
</evidence>
<feature type="domain" description="HTH marR-type" evidence="4">
    <location>
        <begin position="13"/>
        <end position="152"/>
    </location>
</feature>
<dbReference type="SMART" id="SM00347">
    <property type="entry name" value="HTH_MARR"/>
    <property type="match status" value="1"/>
</dbReference>
<dbReference type="GO" id="GO:0003700">
    <property type="term" value="F:DNA-binding transcription factor activity"/>
    <property type="evidence" value="ECO:0007669"/>
    <property type="project" value="InterPro"/>
</dbReference>
<dbReference type="Proteomes" id="UP000184052">
    <property type="component" value="Unassembled WGS sequence"/>
</dbReference>
<dbReference type="InterPro" id="IPR000835">
    <property type="entry name" value="HTH_MarR-typ"/>
</dbReference>
<keyword evidence="6" id="KW-1185">Reference proteome</keyword>
<dbReference type="PANTHER" id="PTHR42756">
    <property type="entry name" value="TRANSCRIPTIONAL REGULATOR, MARR"/>
    <property type="match status" value="1"/>
</dbReference>
<evidence type="ECO:0000259" key="4">
    <source>
        <dbReference type="PROSITE" id="PS50995"/>
    </source>
</evidence>
<dbReference type="PROSITE" id="PS50995">
    <property type="entry name" value="HTH_MARR_2"/>
    <property type="match status" value="1"/>
</dbReference>
<evidence type="ECO:0000313" key="6">
    <source>
        <dbReference type="Proteomes" id="UP000184052"/>
    </source>
</evidence>
<dbReference type="STRING" id="1121476.SAMN02745751_02676"/>
<dbReference type="Gene3D" id="1.10.10.10">
    <property type="entry name" value="Winged helix-like DNA-binding domain superfamily/Winged helix DNA-binding domain"/>
    <property type="match status" value="1"/>
</dbReference>
<dbReference type="InterPro" id="IPR036390">
    <property type="entry name" value="WH_DNA-bd_sf"/>
</dbReference>
<dbReference type="InterPro" id="IPR036388">
    <property type="entry name" value="WH-like_DNA-bd_sf"/>
</dbReference>
<dbReference type="RefSeq" id="WP_073050076.1">
    <property type="nucleotide sequence ID" value="NZ_FQZL01000022.1"/>
</dbReference>
<dbReference type="EMBL" id="FQZL01000022">
    <property type="protein sequence ID" value="SHJ48390.1"/>
    <property type="molecule type" value="Genomic_DNA"/>
</dbReference>
<dbReference type="AlphaFoldDB" id="A0A1M6JNX9"/>
<sequence>MPAEYEGNNETDNDQIIEDIREMGKYLSLFYRKLMLIIGNDLKAINMTTLQSIVLINIKRHEGVNQNELASVVGIDKASVSRVIRDLENRNLLFKEIDQSDRRHFRLFLTDKGKEEVEKSVEIQMRIWLDCMKEINSEELNISKEMMIKLYSNINEIR</sequence>
<evidence type="ECO:0000256" key="2">
    <source>
        <dbReference type="ARBA" id="ARBA00023125"/>
    </source>
</evidence>
<dbReference type="PANTHER" id="PTHR42756:SF1">
    <property type="entry name" value="TRANSCRIPTIONAL REPRESSOR OF EMRAB OPERON"/>
    <property type="match status" value="1"/>
</dbReference>
<organism evidence="5 6">
    <name type="scientific">Dethiosulfatibacter aminovorans DSM 17477</name>
    <dbReference type="NCBI Taxonomy" id="1121476"/>
    <lineage>
        <taxon>Bacteria</taxon>
        <taxon>Bacillati</taxon>
        <taxon>Bacillota</taxon>
        <taxon>Tissierellia</taxon>
        <taxon>Dethiosulfatibacter</taxon>
    </lineage>
</organism>
<evidence type="ECO:0000313" key="5">
    <source>
        <dbReference type="EMBL" id="SHJ48390.1"/>
    </source>
</evidence>
<protein>
    <submittedName>
        <fullName evidence="5">DNA-binding transcriptional regulator, MarR family</fullName>
    </submittedName>
</protein>
<gene>
    <name evidence="5" type="ORF">SAMN02745751_02676</name>
</gene>